<dbReference type="GO" id="GO:0000334">
    <property type="term" value="F:3-hydroxyanthranilate 3,4-dioxygenase activity"/>
    <property type="evidence" value="ECO:0007669"/>
    <property type="project" value="UniProtKB-EC"/>
</dbReference>
<organism evidence="1">
    <name type="scientific">termite gut metagenome</name>
    <dbReference type="NCBI Taxonomy" id="433724"/>
    <lineage>
        <taxon>unclassified sequences</taxon>
        <taxon>metagenomes</taxon>
        <taxon>organismal metagenomes</taxon>
    </lineage>
</organism>
<gene>
    <name evidence="1" type="ORF">EZS27_040155</name>
</gene>
<dbReference type="EC" id="1.13.11.6" evidence="1"/>
<sequence length="25" mass="2955">MSIQKTFPENLFLEYDQVEPIIVSN</sequence>
<protein>
    <submittedName>
        <fullName evidence="1">3-hydroxyanthranilate 3 4-dioxygenase</fullName>
        <ecNumber evidence="1">1.13.11.6</ecNumber>
    </submittedName>
</protein>
<keyword evidence="1" id="KW-0223">Dioxygenase</keyword>
<dbReference type="EMBL" id="SNRY01008664">
    <property type="protein sequence ID" value="KAA6308166.1"/>
    <property type="molecule type" value="Genomic_DNA"/>
</dbReference>
<comment type="caution">
    <text evidence="1">The sequence shown here is derived from an EMBL/GenBank/DDBJ whole genome shotgun (WGS) entry which is preliminary data.</text>
</comment>
<reference evidence="1" key="1">
    <citation type="submission" date="2019-03" db="EMBL/GenBank/DDBJ databases">
        <title>Single cell metagenomics reveals metabolic interactions within the superorganism composed of flagellate Streblomastix strix and complex community of Bacteroidetes bacteria on its surface.</title>
        <authorList>
            <person name="Treitli S.C."/>
            <person name="Kolisko M."/>
            <person name="Husnik F."/>
            <person name="Keeling P."/>
            <person name="Hampl V."/>
        </authorList>
    </citation>
    <scope>NUCLEOTIDE SEQUENCE</scope>
    <source>
        <strain evidence="1">STM</strain>
    </source>
</reference>
<keyword evidence="1" id="KW-0560">Oxidoreductase</keyword>
<evidence type="ECO:0000313" key="1">
    <source>
        <dbReference type="EMBL" id="KAA6308166.1"/>
    </source>
</evidence>
<name>A0A5J4PF94_9ZZZZ</name>
<proteinExistence type="predicted"/>
<feature type="non-terminal residue" evidence="1">
    <location>
        <position position="25"/>
    </location>
</feature>
<dbReference type="AlphaFoldDB" id="A0A5J4PF94"/>
<accession>A0A5J4PF94</accession>